<feature type="transmembrane region" description="Helical" evidence="2">
    <location>
        <begin position="81"/>
        <end position="112"/>
    </location>
</feature>
<name>A0A1H5RFN9_9PSEU</name>
<evidence type="ECO:0000256" key="2">
    <source>
        <dbReference type="SAM" id="Phobius"/>
    </source>
</evidence>
<keyword evidence="2" id="KW-0472">Membrane</keyword>
<protein>
    <submittedName>
        <fullName evidence="3">Uncharacterized protein</fullName>
    </submittedName>
</protein>
<reference evidence="4" key="1">
    <citation type="submission" date="2016-10" db="EMBL/GenBank/DDBJ databases">
        <authorList>
            <person name="Varghese N."/>
            <person name="Submissions S."/>
        </authorList>
    </citation>
    <scope>NUCLEOTIDE SEQUENCE [LARGE SCALE GENOMIC DNA]</scope>
    <source>
        <strain evidence="4">DSM 44654</strain>
    </source>
</reference>
<dbReference type="Proteomes" id="UP000198878">
    <property type="component" value="Unassembled WGS sequence"/>
</dbReference>
<organism evidence="3 4">
    <name type="scientific">Amycolatopsis pretoriensis</name>
    <dbReference type="NCBI Taxonomy" id="218821"/>
    <lineage>
        <taxon>Bacteria</taxon>
        <taxon>Bacillati</taxon>
        <taxon>Actinomycetota</taxon>
        <taxon>Actinomycetes</taxon>
        <taxon>Pseudonocardiales</taxon>
        <taxon>Pseudonocardiaceae</taxon>
        <taxon>Amycolatopsis</taxon>
    </lineage>
</organism>
<keyword evidence="2" id="KW-0812">Transmembrane</keyword>
<evidence type="ECO:0000313" key="3">
    <source>
        <dbReference type="EMBL" id="SEF36498.1"/>
    </source>
</evidence>
<dbReference type="AlphaFoldDB" id="A0A1H5RFN9"/>
<sequence>MSIRIRSRAPRTRCHRCGSPEIAALCHHCGRPLCQRHRSGTIITSEFAGLGFQKAEPQHCDEHRHVVKPPIRKYAFVGGGVAALGFLLMFASVAVGLVLLLAGLAAGALIWWEDHRRAVAAFENRPKLPVVPSIDSVKVREIVQGRLTLDERGAYHSSVTPVEGGITLDMTFGRPDQDRLRDYRTKFRLDPAQDVEFSAGYAVLLGRAGLEFTDRTFTPPVLPLTGLVHQHPFLATPESRAGAKWQLELTHRLTSELEVDAFPLWLTPALVPESDQRALQLDLQWLGNWPSEEASLEADKVERLRLYVPASWGNVEYVSESATIGGQADPVTGGRLIEWKQLPLGARADHRLTLSVRFEDRIRLTDVITGSLKVSFKGALSGLAGVEVYHPMGGRRSGRGDSEVKTEVTADISLSLSGVRYQDVRVVPDQKKDDLLARPESHEYPGVIPDHETLIALTNAMSDSDYYVKWVIGHAPRNGDRANALNRAWDIGGRLYEGVYPVDFYVGLTGEEVYGGDIHAEAGNSKVRLSVKGAFASDEMEERIESVWYGLHDIVGETLKARTRAEPPGRNHQRGYRPPKGAEPADDDRAKALLDLRRRRKDFQQAVAQGRISEELFRQFDAEIEREMAELNRADGPWDGEN</sequence>
<dbReference type="OrthoDB" id="3589843at2"/>
<keyword evidence="4" id="KW-1185">Reference proteome</keyword>
<dbReference type="STRING" id="218821.SAMN05421837_110253"/>
<evidence type="ECO:0000256" key="1">
    <source>
        <dbReference type="SAM" id="MobiDB-lite"/>
    </source>
</evidence>
<gene>
    <name evidence="3" type="ORF">SAMN05421837_110253</name>
</gene>
<feature type="region of interest" description="Disordered" evidence="1">
    <location>
        <begin position="563"/>
        <end position="587"/>
    </location>
</feature>
<keyword evidence="2" id="KW-1133">Transmembrane helix</keyword>
<dbReference type="EMBL" id="FNUJ01000010">
    <property type="protein sequence ID" value="SEF36498.1"/>
    <property type="molecule type" value="Genomic_DNA"/>
</dbReference>
<accession>A0A1H5RFN9</accession>
<evidence type="ECO:0000313" key="4">
    <source>
        <dbReference type="Proteomes" id="UP000198878"/>
    </source>
</evidence>
<dbReference type="RefSeq" id="WP_086681306.1">
    <property type="nucleotide sequence ID" value="NZ_FNUJ01000010.1"/>
</dbReference>
<proteinExistence type="predicted"/>